<name>R8BQ29_PHAM7</name>
<evidence type="ECO:0000313" key="3">
    <source>
        <dbReference type="Proteomes" id="UP000014074"/>
    </source>
</evidence>
<keyword evidence="3" id="KW-1185">Reference proteome</keyword>
<proteinExistence type="predicted"/>
<protein>
    <submittedName>
        <fullName evidence="2">Uncharacterized protein</fullName>
    </submittedName>
</protein>
<feature type="compositionally biased region" description="Low complexity" evidence="1">
    <location>
        <begin position="30"/>
        <end position="44"/>
    </location>
</feature>
<dbReference type="RefSeq" id="XP_007913772.1">
    <property type="nucleotide sequence ID" value="XM_007915581.1"/>
</dbReference>
<dbReference type="AlphaFoldDB" id="R8BQ29"/>
<accession>R8BQ29</accession>
<dbReference type="GeneID" id="19323301"/>
<dbReference type="KEGG" id="tmn:UCRPA7_2997"/>
<evidence type="ECO:0000256" key="1">
    <source>
        <dbReference type="SAM" id="MobiDB-lite"/>
    </source>
</evidence>
<feature type="region of interest" description="Disordered" evidence="1">
    <location>
        <begin position="177"/>
        <end position="206"/>
    </location>
</feature>
<sequence length="460" mass="52190">MVSFSPYKLSAGLAKATGIHRVFGSRVSKPAPISPRSSPSRRAATWLPTPRSNPSPTGALISPESSRKIKEEDIDELSNDYEPLDNDVFEEDEVLQIIRGDMEERVIGQRRVIGHGAEASNLSPAAGDELSGDELNYDFDNEYDEDDDDSITEMASVVLGGAVGIDYEDQLLDSIEEDDEDETESEFDSDEGDDVEEPDYSWPVDEKTDEGYKETLTDVPGYDNWPVQMQRLHKLMSLKGKHPLMPLSWARDLVDNPVWPDLFAPQDSDKAVLLHNNSSQFRATKALRALFELQGRIRGYRAIRRPDLTGRTIERELRRYMKWAWKDAGLDRHDLEMNIRILRYNANAAPSSVAQDVNRRLKSWAKEYRRNNRERGIRHYPRVLYAFAIIQHTVSILTIDARERSPNPIVFDDYDFSVVQGWLDSGLGVAIPINYAREALVAYRDHFGEVQGEASDDPDA</sequence>
<organism evidence="2 3">
    <name type="scientific">Phaeoacremonium minimum (strain UCR-PA7)</name>
    <name type="common">Esca disease fungus</name>
    <name type="synonym">Togninia minima</name>
    <dbReference type="NCBI Taxonomy" id="1286976"/>
    <lineage>
        <taxon>Eukaryota</taxon>
        <taxon>Fungi</taxon>
        <taxon>Dikarya</taxon>
        <taxon>Ascomycota</taxon>
        <taxon>Pezizomycotina</taxon>
        <taxon>Sordariomycetes</taxon>
        <taxon>Sordariomycetidae</taxon>
        <taxon>Togniniales</taxon>
        <taxon>Togniniaceae</taxon>
        <taxon>Phaeoacremonium</taxon>
    </lineage>
</organism>
<evidence type="ECO:0000313" key="2">
    <source>
        <dbReference type="EMBL" id="EOO01456.1"/>
    </source>
</evidence>
<reference evidence="3" key="1">
    <citation type="journal article" date="2013" name="Genome Announc.">
        <title>Draft genome sequence of the ascomycete Phaeoacremonium aleophilum strain UCR-PA7, a causal agent of the esca disease complex in grapevines.</title>
        <authorList>
            <person name="Blanco-Ulate B."/>
            <person name="Rolshausen P."/>
            <person name="Cantu D."/>
        </authorList>
    </citation>
    <scope>NUCLEOTIDE SEQUENCE [LARGE SCALE GENOMIC DNA]</scope>
    <source>
        <strain evidence="3">UCR-PA7</strain>
    </source>
</reference>
<gene>
    <name evidence="2" type="ORF">UCRPA7_2997</name>
</gene>
<dbReference type="Proteomes" id="UP000014074">
    <property type="component" value="Unassembled WGS sequence"/>
</dbReference>
<dbReference type="eggNOG" id="ENOG502S7BG">
    <property type="taxonomic scope" value="Eukaryota"/>
</dbReference>
<dbReference type="OrthoDB" id="5286775at2759"/>
<dbReference type="HOGENOM" id="CLU_594723_0_0_1"/>
<feature type="region of interest" description="Disordered" evidence="1">
    <location>
        <begin position="24"/>
        <end position="72"/>
    </location>
</feature>
<dbReference type="EMBL" id="KB932993">
    <property type="protein sequence ID" value="EOO01456.1"/>
    <property type="molecule type" value="Genomic_DNA"/>
</dbReference>
<feature type="compositionally biased region" description="Acidic residues" evidence="1">
    <location>
        <begin position="177"/>
        <end position="199"/>
    </location>
</feature>